<dbReference type="RefSeq" id="WP_119324159.1">
    <property type="nucleotide sequence ID" value="NZ_AP025739.1"/>
</dbReference>
<dbReference type="FunFam" id="3.40.50.720:FF:000084">
    <property type="entry name" value="Short-chain dehydrogenase reductase"/>
    <property type="match status" value="1"/>
</dbReference>
<evidence type="ECO:0000256" key="1">
    <source>
        <dbReference type="ARBA" id="ARBA00006484"/>
    </source>
</evidence>
<dbReference type="AlphaFoldDB" id="A0A402D3P3"/>
<dbReference type="InterPro" id="IPR020904">
    <property type="entry name" value="Sc_DH/Rdtase_CS"/>
</dbReference>
<keyword evidence="6" id="KW-1185">Reference proteome</keyword>
<evidence type="ECO:0000259" key="4">
    <source>
        <dbReference type="SMART" id="SM00822"/>
    </source>
</evidence>
<dbReference type="OrthoDB" id="9792003at2"/>
<accession>A0A402D3P3</accession>
<organism evidence="5 6">
    <name type="scientific">Capsulimonas corticalis</name>
    <dbReference type="NCBI Taxonomy" id="2219043"/>
    <lineage>
        <taxon>Bacteria</taxon>
        <taxon>Bacillati</taxon>
        <taxon>Armatimonadota</taxon>
        <taxon>Armatimonadia</taxon>
        <taxon>Capsulimonadales</taxon>
        <taxon>Capsulimonadaceae</taxon>
        <taxon>Capsulimonas</taxon>
    </lineage>
</organism>
<dbReference type="InterPro" id="IPR057326">
    <property type="entry name" value="KR_dom"/>
</dbReference>
<dbReference type="KEGG" id="ccot:CCAX7_17930"/>
<keyword evidence="2" id="KW-0560">Oxidoreductase</keyword>
<dbReference type="PANTHER" id="PTHR44196">
    <property type="entry name" value="DEHYDROGENASE/REDUCTASE SDR FAMILY MEMBER 7B"/>
    <property type="match status" value="1"/>
</dbReference>
<proteinExistence type="inferred from homology"/>
<feature type="domain" description="Ketoreductase" evidence="4">
    <location>
        <begin position="36"/>
        <end position="206"/>
    </location>
</feature>
<dbReference type="Pfam" id="PF00106">
    <property type="entry name" value="adh_short"/>
    <property type="match status" value="1"/>
</dbReference>
<evidence type="ECO:0000313" key="6">
    <source>
        <dbReference type="Proteomes" id="UP000287394"/>
    </source>
</evidence>
<gene>
    <name evidence="5" type="ORF">CCAX7_17930</name>
</gene>
<evidence type="ECO:0000313" key="5">
    <source>
        <dbReference type="EMBL" id="BDI29742.1"/>
    </source>
</evidence>
<dbReference type="SMART" id="SM00822">
    <property type="entry name" value="PKS_KR"/>
    <property type="match status" value="1"/>
</dbReference>
<dbReference type="PRINTS" id="PR00081">
    <property type="entry name" value="GDHRDH"/>
</dbReference>
<comment type="similarity">
    <text evidence="1 3">Belongs to the short-chain dehydrogenases/reductases (SDR) family.</text>
</comment>
<dbReference type="EMBL" id="AP025739">
    <property type="protein sequence ID" value="BDI29742.1"/>
    <property type="molecule type" value="Genomic_DNA"/>
</dbReference>
<dbReference type="GO" id="GO:0016491">
    <property type="term" value="F:oxidoreductase activity"/>
    <property type="evidence" value="ECO:0007669"/>
    <property type="project" value="UniProtKB-KW"/>
</dbReference>
<dbReference type="Gene3D" id="3.40.50.720">
    <property type="entry name" value="NAD(P)-binding Rossmann-like Domain"/>
    <property type="match status" value="1"/>
</dbReference>
<evidence type="ECO:0000256" key="2">
    <source>
        <dbReference type="ARBA" id="ARBA00023002"/>
    </source>
</evidence>
<protein>
    <submittedName>
        <fullName evidence="5">Ketoacyl reductase</fullName>
    </submittedName>
</protein>
<dbReference type="Proteomes" id="UP000287394">
    <property type="component" value="Chromosome"/>
</dbReference>
<dbReference type="PROSITE" id="PS00061">
    <property type="entry name" value="ADH_SHORT"/>
    <property type="match status" value="1"/>
</dbReference>
<dbReference type="InterPro" id="IPR002347">
    <property type="entry name" value="SDR_fam"/>
</dbReference>
<reference evidence="5 6" key="1">
    <citation type="journal article" date="2019" name="Int. J. Syst. Evol. Microbiol.">
        <title>Capsulimonas corticalis gen. nov., sp. nov., an aerobic capsulated bacterium, of a novel bacterial order, Capsulimonadales ord. nov., of the class Armatimonadia of the phylum Armatimonadetes.</title>
        <authorList>
            <person name="Li J."/>
            <person name="Kudo C."/>
            <person name="Tonouchi A."/>
        </authorList>
    </citation>
    <scope>NUCLEOTIDE SEQUENCE [LARGE SCALE GENOMIC DNA]</scope>
    <source>
        <strain evidence="5 6">AX-7</strain>
    </source>
</reference>
<evidence type="ECO:0000256" key="3">
    <source>
        <dbReference type="RuleBase" id="RU000363"/>
    </source>
</evidence>
<dbReference type="PANTHER" id="PTHR44196:SF1">
    <property type="entry name" value="DEHYDROGENASE_REDUCTASE SDR FAMILY MEMBER 7B"/>
    <property type="match status" value="1"/>
</dbReference>
<sequence>MDKRTRSILAVAGGAAVALAAGQAVRSARAYDLKGKVVLVTGGSRGLGYVLCRELARRGALVAACARDGEELKAAERKLAAEGVTLFTVSCDVKHESEVNDLIEIVTQRFGRIDVLVNNAGVIEVSPEEDLTLDDYREAIDTHFWGPLYGMQAVLPQMKARGEGRIVNISSVGGKIPVPHLAPYSASKFALVGLSGSLRAELMEDGVVVTTVCPGLMRTGSPDNAIFKGQNAKEYAWFSIGDSLPGLTISAETAANQIIDALRHGKAEAVLSLPAQIGAKLYGLSPNFLSIALRIAGAVLPEPGGIGTARAKGSESHSPLAPSPITALTQEAAAANNENVAAAQ</sequence>
<dbReference type="GO" id="GO:0016020">
    <property type="term" value="C:membrane"/>
    <property type="evidence" value="ECO:0007669"/>
    <property type="project" value="TreeGrafter"/>
</dbReference>
<dbReference type="SUPFAM" id="SSF51735">
    <property type="entry name" value="NAD(P)-binding Rossmann-fold domains"/>
    <property type="match status" value="1"/>
</dbReference>
<dbReference type="InterPro" id="IPR036291">
    <property type="entry name" value="NAD(P)-bd_dom_sf"/>
</dbReference>
<name>A0A402D3P3_9BACT</name>
<dbReference type="PRINTS" id="PR00080">
    <property type="entry name" value="SDRFAMILY"/>
</dbReference>